<evidence type="ECO:0000256" key="5">
    <source>
        <dbReference type="ARBA" id="ARBA00022840"/>
    </source>
</evidence>
<dbReference type="OrthoDB" id="9806954at2"/>
<dbReference type="Gene3D" id="3.40.50.300">
    <property type="entry name" value="P-loop containing nucleotide triphosphate hydrolases"/>
    <property type="match status" value="2"/>
</dbReference>
<accession>A0A368XCJ4</accession>
<name>A0A368XCJ4_9BACI</name>
<dbReference type="PIRSF" id="PIRSF003128">
    <property type="entry name" value="RecN"/>
    <property type="match status" value="1"/>
</dbReference>
<reference evidence="11 12" key="1">
    <citation type="submission" date="2018-07" db="EMBL/GenBank/DDBJ databases">
        <title>Genomic Encyclopedia of Type Strains, Phase IV (KMG-IV): sequencing the most valuable type-strain genomes for metagenomic binning, comparative biology and taxonomic classification.</title>
        <authorList>
            <person name="Goeker M."/>
        </authorList>
    </citation>
    <scope>NUCLEOTIDE SEQUENCE [LARGE SCALE GENOMIC DNA]</scope>
    <source>
        <strain evidence="11 12">DSM 27696</strain>
    </source>
</reference>
<comment type="caution">
    <text evidence="11">The sequence shown here is derived from an EMBL/GenBank/DDBJ whole genome shotgun (WGS) entry which is preliminary data.</text>
</comment>
<dbReference type="AlphaFoldDB" id="A0A368XCJ4"/>
<evidence type="ECO:0000256" key="8">
    <source>
        <dbReference type="PIRNR" id="PIRNR003128"/>
    </source>
</evidence>
<evidence type="ECO:0000256" key="7">
    <source>
        <dbReference type="ARBA" id="ARBA00033408"/>
    </source>
</evidence>
<evidence type="ECO:0000256" key="9">
    <source>
        <dbReference type="SAM" id="Coils"/>
    </source>
</evidence>
<dbReference type="Proteomes" id="UP000252585">
    <property type="component" value="Unassembled WGS sequence"/>
</dbReference>
<dbReference type="EMBL" id="QPJJ01000011">
    <property type="protein sequence ID" value="RCW65419.1"/>
    <property type="molecule type" value="Genomic_DNA"/>
</dbReference>
<comment type="function">
    <text evidence="8">May be involved in recombinational repair of damaged DNA.</text>
</comment>
<keyword evidence="4 8" id="KW-0227">DNA damage</keyword>
<dbReference type="FunFam" id="3.40.50.300:FF:000356">
    <property type="entry name" value="DNA repair protein RecN"/>
    <property type="match status" value="1"/>
</dbReference>
<protein>
    <recommendedName>
        <fullName evidence="2 8">DNA repair protein RecN</fullName>
    </recommendedName>
    <alternativeName>
        <fullName evidence="7 8">Recombination protein N</fullName>
    </alternativeName>
</protein>
<keyword evidence="3" id="KW-0547">Nucleotide-binding</keyword>
<feature type="coiled-coil region" evidence="9">
    <location>
        <begin position="332"/>
        <end position="366"/>
    </location>
</feature>
<keyword evidence="6 8" id="KW-0234">DNA repair</keyword>
<evidence type="ECO:0000256" key="4">
    <source>
        <dbReference type="ARBA" id="ARBA00022763"/>
    </source>
</evidence>
<sequence length="575" mass="65622">MLTELSIKNFAIIDQTSISFEEGLTVLTGETGAGKSIIIDALGLLVGGRGSVEYIRHGEKKAELEGLFILDNKSHPVFNKTKEYGIEISKDNMVVLERIISLNGKNICRINGKLVTLAILKEIGQTLLDIHSQHETQALMEVDHHLELVDLFLEQKEPKCKDEYTYLYKKWLKLKKRYDNWNKNEQELAQRVDLLSFQLEELQAAELKPGEEKDLTEERNQLANFEKIYQGLYDAYHALHGEHKGLDWLSLAANGIETVSEFDQTFEEIKKDYLNHYYLIEELSYELRNKLDSTEFDETRLNEIESRLSELARLKKKYGPTEEEMIEYQAKIEEELEKIRDRDTAIIELEQELKDVQNDLILEAKDIHDKRVKIAKKIEQAITSELADLYLEKAKFEISISWKKGTDQDPFLEDKHVHLTSSGADNVRFMIATNPGEPVKELNKIASGGELSRIMLALKNIFSNHQGITSVIFDEVDTGVSGRVAQAIAEKIQKVSIGSQVLCITHLPQVASMADTHLLISKTIDQNRTYTNVDELSLTDRISEIGRMITGTDLTKTSMEHAKELINTANKWKKA</sequence>
<dbReference type="GO" id="GO:0016887">
    <property type="term" value="F:ATP hydrolysis activity"/>
    <property type="evidence" value="ECO:0007669"/>
    <property type="project" value="InterPro"/>
</dbReference>
<evidence type="ECO:0000259" key="10">
    <source>
        <dbReference type="Pfam" id="PF13476"/>
    </source>
</evidence>
<dbReference type="GO" id="GO:0005524">
    <property type="term" value="F:ATP binding"/>
    <property type="evidence" value="ECO:0007669"/>
    <property type="project" value="UniProtKB-KW"/>
</dbReference>
<evidence type="ECO:0000256" key="1">
    <source>
        <dbReference type="ARBA" id="ARBA00009441"/>
    </source>
</evidence>
<keyword evidence="9" id="KW-0175">Coiled coil</keyword>
<dbReference type="CDD" id="cd03241">
    <property type="entry name" value="ABC_RecN"/>
    <property type="match status" value="2"/>
</dbReference>
<organism evidence="11 12">
    <name type="scientific">Saliterribacillus persicus</name>
    <dbReference type="NCBI Taxonomy" id="930114"/>
    <lineage>
        <taxon>Bacteria</taxon>
        <taxon>Bacillati</taxon>
        <taxon>Bacillota</taxon>
        <taxon>Bacilli</taxon>
        <taxon>Bacillales</taxon>
        <taxon>Bacillaceae</taxon>
        <taxon>Saliterribacillus</taxon>
    </lineage>
</organism>
<dbReference type="InterPro" id="IPR004604">
    <property type="entry name" value="DNA_recomb/repair_RecN"/>
</dbReference>
<proteinExistence type="inferred from homology"/>
<evidence type="ECO:0000313" key="11">
    <source>
        <dbReference type="EMBL" id="RCW65419.1"/>
    </source>
</evidence>
<evidence type="ECO:0000256" key="2">
    <source>
        <dbReference type="ARBA" id="ARBA00021315"/>
    </source>
</evidence>
<feature type="domain" description="Rad50/SbcC-type AAA" evidence="10">
    <location>
        <begin position="4"/>
        <end position="222"/>
    </location>
</feature>
<evidence type="ECO:0000256" key="6">
    <source>
        <dbReference type="ARBA" id="ARBA00023204"/>
    </source>
</evidence>
<dbReference type="SUPFAM" id="SSF52540">
    <property type="entry name" value="P-loop containing nucleoside triphosphate hydrolases"/>
    <property type="match status" value="2"/>
</dbReference>
<dbReference type="GO" id="GO:0009432">
    <property type="term" value="P:SOS response"/>
    <property type="evidence" value="ECO:0007669"/>
    <property type="project" value="TreeGrafter"/>
</dbReference>
<comment type="similarity">
    <text evidence="1 8">Belongs to the RecN family.</text>
</comment>
<dbReference type="PANTHER" id="PTHR11059:SF0">
    <property type="entry name" value="DNA REPAIR PROTEIN RECN"/>
    <property type="match status" value="1"/>
</dbReference>
<dbReference type="RefSeq" id="WP_114353702.1">
    <property type="nucleotide sequence ID" value="NZ_QPJJ01000011.1"/>
</dbReference>
<dbReference type="Pfam" id="PF13476">
    <property type="entry name" value="AAA_23"/>
    <property type="match status" value="1"/>
</dbReference>
<evidence type="ECO:0000313" key="12">
    <source>
        <dbReference type="Proteomes" id="UP000252585"/>
    </source>
</evidence>
<dbReference type="InterPro" id="IPR027417">
    <property type="entry name" value="P-loop_NTPase"/>
</dbReference>
<dbReference type="GO" id="GO:0006302">
    <property type="term" value="P:double-strand break repair"/>
    <property type="evidence" value="ECO:0007669"/>
    <property type="project" value="InterPro"/>
</dbReference>
<dbReference type="FunFam" id="3.40.50.300:FF:000319">
    <property type="entry name" value="DNA repair protein RecN"/>
    <property type="match status" value="1"/>
</dbReference>
<dbReference type="NCBIfam" id="TIGR00634">
    <property type="entry name" value="recN"/>
    <property type="match status" value="1"/>
</dbReference>
<dbReference type="GO" id="GO:0006310">
    <property type="term" value="P:DNA recombination"/>
    <property type="evidence" value="ECO:0007669"/>
    <property type="project" value="InterPro"/>
</dbReference>
<evidence type="ECO:0000256" key="3">
    <source>
        <dbReference type="ARBA" id="ARBA00022741"/>
    </source>
</evidence>
<keyword evidence="12" id="KW-1185">Reference proteome</keyword>
<gene>
    <name evidence="11" type="ORF">DFR57_111155</name>
</gene>
<dbReference type="InterPro" id="IPR038729">
    <property type="entry name" value="Rad50/SbcC_AAA"/>
</dbReference>
<keyword evidence="5" id="KW-0067">ATP-binding</keyword>
<dbReference type="GO" id="GO:0043590">
    <property type="term" value="C:bacterial nucleoid"/>
    <property type="evidence" value="ECO:0007669"/>
    <property type="project" value="TreeGrafter"/>
</dbReference>
<dbReference type="PANTHER" id="PTHR11059">
    <property type="entry name" value="DNA REPAIR PROTEIN RECN"/>
    <property type="match status" value="1"/>
</dbReference>